<evidence type="ECO:0000313" key="3">
    <source>
        <dbReference type="Proteomes" id="UP001193734"/>
    </source>
</evidence>
<proteinExistence type="predicted"/>
<keyword evidence="3" id="KW-1185">Reference proteome</keyword>
<comment type="caution">
    <text evidence="2">The sequence shown here is derived from an EMBL/GenBank/DDBJ whole genome shotgun (WGS) entry which is preliminary data.</text>
</comment>
<feature type="chain" id="PRO_5046482817" evidence="1">
    <location>
        <begin position="21"/>
        <end position="660"/>
    </location>
</feature>
<dbReference type="InterPro" id="IPR013783">
    <property type="entry name" value="Ig-like_fold"/>
</dbReference>
<dbReference type="InterPro" id="IPR021615">
    <property type="entry name" value="Omp28"/>
</dbReference>
<organism evidence="2 3">
    <name type="scientific">Xylanibacter rodentium</name>
    <dbReference type="NCBI Taxonomy" id="2736289"/>
    <lineage>
        <taxon>Bacteria</taxon>
        <taxon>Pseudomonadati</taxon>
        <taxon>Bacteroidota</taxon>
        <taxon>Bacteroidia</taxon>
        <taxon>Bacteroidales</taxon>
        <taxon>Prevotellaceae</taxon>
        <taxon>Xylanibacter</taxon>
    </lineage>
</organism>
<dbReference type="EMBL" id="JABKKE010000027">
    <property type="protein sequence ID" value="NPE15117.1"/>
    <property type="molecule type" value="Genomic_DNA"/>
</dbReference>
<protein>
    <submittedName>
        <fullName evidence="2">Omp28-related outer membrane protein</fullName>
    </submittedName>
</protein>
<dbReference type="GeneID" id="82158577"/>
<gene>
    <name evidence="2" type="ORF">HPS55_12445</name>
</gene>
<keyword evidence="1" id="KW-0732">Signal</keyword>
<evidence type="ECO:0000313" key="2">
    <source>
        <dbReference type="EMBL" id="NPE15117.1"/>
    </source>
</evidence>
<accession>A0ABX2AWF6</accession>
<dbReference type="Gene3D" id="2.60.40.10">
    <property type="entry name" value="Immunoglobulins"/>
    <property type="match status" value="2"/>
</dbReference>
<dbReference type="RefSeq" id="WP_172178272.1">
    <property type="nucleotide sequence ID" value="NZ_CASGIA010000031.1"/>
</dbReference>
<dbReference type="Pfam" id="PF11551">
    <property type="entry name" value="Omp28"/>
    <property type="match status" value="1"/>
</dbReference>
<sequence length="660" mass="71803">MSKFLLPLFAVFIFVSAAVAQNGKVFTVKKADAGLRLMKNPECMTVVKKNKPSSVKKIQLADNQKILGPYDTDDIAGKGNGLGLPNLAGNITIATLIDIDYAMKFNGGKVVSMRYGVTEPAQVNRVFIKALKNGNSWVDLVSENVSGTSAVGWNTVTLATPYTLDMTGIDVLLMGFEYVQSNANNGQTYNAECYPLSMAGPASPSFIYGNYGDGLGWYNIGSESYGSLSVQAVVESDSYPKTDIILGALTTDFYNKVGDRLAYSFSLKNFGTVVPKEYTVNVSIDGSVVKTFNTPISFSASSSATVSDDITLPAALALGKHTLTVAVDKIDGTVPTVNTGDDSDEAVFTVYGETFKRSKQLVEHFTSNSCTYCPIGDRMLEALAAKRSDIARVSVHGIMNPSVIDPYNSADCDKIMVLEELTGYPSASFNRICFDSKNEDGYSMVKGLGYNEIYKDQVAEMFSGWIDDNNAKYPAFATVNVSAIYDPEAGKLNVKVVGDGVEKFSDFMGEDAKLSVYLVEDGLISRQLNNGTWVTKFTHNCVLRKCVTSVTGDVINWNGNSYENDYSVKWTSSWKHENMRVVAFISRPLDSESLEDKYVTNVEMVNVQNATGVSKPFADGNGIYEVSRYTVGGTRLAAPRKGINIVKMSNGETRKVVVRQ</sequence>
<reference evidence="2 3" key="1">
    <citation type="submission" date="2020-05" db="EMBL/GenBank/DDBJ databases">
        <title>Distinct polysaccharide utilization as determinants for interspecies competition between intestinal Prevotella spp.</title>
        <authorList>
            <person name="Galvez E.J.C."/>
            <person name="Iljazovic A."/>
            <person name="Strowig T."/>
        </authorList>
    </citation>
    <scope>NUCLEOTIDE SEQUENCE [LARGE SCALE GENOMIC DNA]</scope>
    <source>
        <strain evidence="2 3">PROD</strain>
    </source>
</reference>
<evidence type="ECO:0000256" key="1">
    <source>
        <dbReference type="SAM" id="SignalP"/>
    </source>
</evidence>
<dbReference type="Proteomes" id="UP001193734">
    <property type="component" value="Unassembled WGS sequence"/>
</dbReference>
<feature type="signal peptide" evidence="1">
    <location>
        <begin position="1"/>
        <end position="20"/>
    </location>
</feature>
<name>A0ABX2AWF6_9BACT</name>